<dbReference type="InterPro" id="IPR004839">
    <property type="entry name" value="Aminotransferase_I/II_large"/>
</dbReference>
<evidence type="ECO:0000313" key="8">
    <source>
        <dbReference type="EMBL" id="AMN46886.1"/>
    </source>
</evidence>
<dbReference type="AlphaFoldDB" id="A0A127F8X6"/>
<dbReference type="InterPro" id="IPR050596">
    <property type="entry name" value="AspAT/PAT-like"/>
</dbReference>
<dbReference type="GO" id="GO:0008483">
    <property type="term" value="F:transaminase activity"/>
    <property type="evidence" value="ECO:0007669"/>
    <property type="project" value="UniProtKB-KW"/>
</dbReference>
<dbReference type="SUPFAM" id="SSF53383">
    <property type="entry name" value="PLP-dependent transferases"/>
    <property type="match status" value="1"/>
</dbReference>
<evidence type="ECO:0000313" key="9">
    <source>
        <dbReference type="Proteomes" id="UP000070250"/>
    </source>
</evidence>
<dbReference type="Gene3D" id="3.90.1150.10">
    <property type="entry name" value="Aspartate Aminotransferase, domain 1"/>
    <property type="match status" value="1"/>
</dbReference>
<dbReference type="PATRIC" id="fig|465721.4.peg.1527"/>
<evidence type="ECO:0000256" key="2">
    <source>
        <dbReference type="ARBA" id="ARBA00007441"/>
    </source>
</evidence>
<dbReference type="GO" id="GO:0030170">
    <property type="term" value="F:pyridoxal phosphate binding"/>
    <property type="evidence" value="ECO:0007669"/>
    <property type="project" value="InterPro"/>
</dbReference>
<evidence type="ECO:0000259" key="7">
    <source>
        <dbReference type="Pfam" id="PF00155"/>
    </source>
</evidence>
<dbReference type="CDD" id="cd00609">
    <property type="entry name" value="AAT_like"/>
    <property type="match status" value="1"/>
</dbReference>
<dbReference type="GO" id="GO:0006520">
    <property type="term" value="P:amino acid metabolic process"/>
    <property type="evidence" value="ECO:0007669"/>
    <property type="project" value="InterPro"/>
</dbReference>
<dbReference type="FunFam" id="3.40.640.10:FF:000033">
    <property type="entry name" value="Aspartate aminotransferase"/>
    <property type="match status" value="1"/>
</dbReference>
<gene>
    <name evidence="8" type="ORF">ACG33_07200</name>
</gene>
<dbReference type="STRING" id="465721.ACG33_07200"/>
<comment type="cofactor">
    <cofactor evidence="1 6">
        <name>pyridoxal 5'-phosphate</name>
        <dbReference type="ChEBI" id="CHEBI:597326"/>
    </cofactor>
</comment>
<dbReference type="PANTHER" id="PTHR46383">
    <property type="entry name" value="ASPARTATE AMINOTRANSFERASE"/>
    <property type="match status" value="1"/>
</dbReference>
<dbReference type="InterPro" id="IPR004838">
    <property type="entry name" value="NHTrfase_class1_PyrdxlP-BS"/>
</dbReference>
<keyword evidence="3 6" id="KW-0032">Aminotransferase</keyword>
<evidence type="ECO:0000256" key="6">
    <source>
        <dbReference type="RuleBase" id="RU000481"/>
    </source>
</evidence>
<keyword evidence="4 6" id="KW-0808">Transferase</keyword>
<organism evidence="8 9">
    <name type="scientific">Steroidobacter denitrificans</name>
    <dbReference type="NCBI Taxonomy" id="465721"/>
    <lineage>
        <taxon>Bacteria</taxon>
        <taxon>Pseudomonadati</taxon>
        <taxon>Pseudomonadota</taxon>
        <taxon>Gammaproteobacteria</taxon>
        <taxon>Steroidobacterales</taxon>
        <taxon>Steroidobacteraceae</taxon>
        <taxon>Steroidobacter</taxon>
    </lineage>
</organism>
<reference evidence="8 9" key="1">
    <citation type="submission" date="2015-06" db="EMBL/GenBank/DDBJ databases">
        <title>A Comprehensive Approach to Explore the Metabolic and Phylogenetic Diversity of Bacterial Steroid Degradation in the Environment: Testosterone as an Example.</title>
        <authorList>
            <person name="Yang F.-C."/>
            <person name="Chen Y.-L."/>
            <person name="Yu C.-P."/>
            <person name="Tang S.-L."/>
            <person name="Wang P.-H."/>
            <person name="Ismail W."/>
            <person name="Wang C.-H."/>
            <person name="Yang C.-Y."/>
            <person name="Chiang Y.-R."/>
        </authorList>
    </citation>
    <scope>NUCLEOTIDE SEQUENCE [LARGE SCALE GENOMIC DNA]</scope>
    <source>
        <strain evidence="8 9">DSM 18526</strain>
    </source>
</reference>
<name>A0A127F8X6_STEDE</name>
<proteinExistence type="inferred from homology"/>
<dbReference type="PROSITE" id="PS00105">
    <property type="entry name" value="AA_TRANSFER_CLASS_1"/>
    <property type="match status" value="1"/>
</dbReference>
<dbReference type="EMBL" id="CP011971">
    <property type="protein sequence ID" value="AMN46886.1"/>
    <property type="molecule type" value="Genomic_DNA"/>
</dbReference>
<evidence type="ECO:0000256" key="3">
    <source>
        <dbReference type="ARBA" id="ARBA00022576"/>
    </source>
</evidence>
<evidence type="ECO:0000256" key="5">
    <source>
        <dbReference type="ARBA" id="ARBA00022898"/>
    </source>
</evidence>
<dbReference type="InterPro" id="IPR015424">
    <property type="entry name" value="PyrdxlP-dep_Trfase"/>
</dbReference>
<comment type="similarity">
    <text evidence="2 6">Belongs to the class-I pyridoxal-phosphate-dependent aminotransferase family.</text>
</comment>
<evidence type="ECO:0000256" key="4">
    <source>
        <dbReference type="ARBA" id="ARBA00022679"/>
    </source>
</evidence>
<dbReference type="Gene3D" id="3.40.640.10">
    <property type="entry name" value="Type I PLP-dependent aspartate aminotransferase-like (Major domain)"/>
    <property type="match status" value="1"/>
</dbReference>
<dbReference type="InterPro" id="IPR015421">
    <property type="entry name" value="PyrdxlP-dep_Trfase_major"/>
</dbReference>
<dbReference type="InterPro" id="IPR015422">
    <property type="entry name" value="PyrdxlP-dep_Trfase_small"/>
</dbReference>
<dbReference type="PANTHER" id="PTHR46383:SF1">
    <property type="entry name" value="ASPARTATE AMINOTRANSFERASE"/>
    <property type="match status" value="1"/>
</dbReference>
<keyword evidence="9" id="KW-1185">Reference proteome</keyword>
<dbReference type="Pfam" id="PF00155">
    <property type="entry name" value="Aminotran_1_2"/>
    <property type="match status" value="1"/>
</dbReference>
<evidence type="ECO:0000256" key="1">
    <source>
        <dbReference type="ARBA" id="ARBA00001933"/>
    </source>
</evidence>
<dbReference type="RefSeq" id="WP_066919925.1">
    <property type="nucleotide sequence ID" value="NZ_CP011971.1"/>
</dbReference>
<dbReference type="EC" id="2.6.1.-" evidence="6"/>
<feature type="domain" description="Aminotransferase class I/classII large" evidence="7">
    <location>
        <begin position="33"/>
        <end position="387"/>
    </location>
</feature>
<accession>A0A127F8X6</accession>
<dbReference type="Proteomes" id="UP000070250">
    <property type="component" value="Chromosome"/>
</dbReference>
<dbReference type="OrthoDB" id="9763453at2"/>
<protein>
    <recommendedName>
        <fullName evidence="6">Aminotransferase</fullName>
        <ecNumber evidence="6">2.6.1.-</ecNumber>
    </recommendedName>
</protein>
<keyword evidence="5" id="KW-0663">Pyridoxal phosphate</keyword>
<sequence length="397" mass="42595">MSSTVSRRVQRVRPSPTVALTGRVARLKAEGRDIISLGAGEPDFDTPAHLAAAGIQAIREGHTRYTPVDGTVEMKNAVIAKFRRDNRLEYQRQQILVSSGAKQILFNLIMALIDPGDEAVIPAPYWVSYPDMVMLAEGVPVTPLAGRDQGYKITPAQLEAAITPHTRLFILNSPNNPTGAAYTAAELRALGAVLARHPRIIICTDDIYEHIYWAREPFISLAQACPELYERIVTVNGVSKAYAMTGWRIGYCGGPAALITAMATIQGQSTSNPSSIAQKAAAAALNGDQACVREMNRHFRERHDLLVAGLNRLPGVSCLEGAGTFYAFANVERAIEMIGVADDTAFAEHLLATSGVAVVPGSGFGAPGHVRLSFACSMQTLEEALRRMGKTLGTGIG</sequence>
<dbReference type="KEGG" id="sdf:ACG33_07200"/>